<accession>A0A0B1PCG9</accession>
<dbReference type="Pfam" id="PF11001">
    <property type="entry name" value="AFUB_07903_YDR124W_hel"/>
    <property type="match status" value="1"/>
</dbReference>
<dbReference type="InterPro" id="IPR021264">
    <property type="entry name" value="AFUB_079030/YDR124W-like"/>
</dbReference>
<dbReference type="EMBL" id="JNVN01000554">
    <property type="protein sequence ID" value="KHJ35060.1"/>
    <property type="molecule type" value="Genomic_DNA"/>
</dbReference>
<dbReference type="PANTHER" id="PTHR36102:SF1">
    <property type="entry name" value="YDR124W-LIKE HELICAL BUNDLE DOMAIN-CONTAINING PROTEIN"/>
    <property type="match status" value="1"/>
</dbReference>
<dbReference type="InterPro" id="IPR047092">
    <property type="entry name" value="AFUB_07903/YDR124W-like_hel"/>
</dbReference>
<reference evidence="3 4" key="1">
    <citation type="journal article" date="2014" name="BMC Genomics">
        <title>Adaptive genomic structural variation in the grape powdery mildew pathogen, Erysiphe necator.</title>
        <authorList>
            <person name="Jones L."/>
            <person name="Riaz S."/>
            <person name="Morales-Cruz A."/>
            <person name="Amrine K.C."/>
            <person name="McGuire B."/>
            <person name="Gubler W.D."/>
            <person name="Walker M.A."/>
            <person name="Cantu D."/>
        </authorList>
    </citation>
    <scope>NUCLEOTIDE SEQUENCE [LARGE SCALE GENOMIC DNA]</scope>
    <source>
        <strain evidence="4">c</strain>
    </source>
</reference>
<dbReference type="OrthoDB" id="5338458at2759"/>
<feature type="compositionally biased region" description="Basic residues" evidence="1">
    <location>
        <begin position="176"/>
        <end position="191"/>
    </location>
</feature>
<dbReference type="HOGENOM" id="CLU_021647_0_0_1"/>
<comment type="caution">
    <text evidence="3">The sequence shown here is derived from an EMBL/GenBank/DDBJ whole genome shotgun (WGS) entry which is preliminary data.</text>
</comment>
<evidence type="ECO:0000259" key="2">
    <source>
        <dbReference type="Pfam" id="PF11001"/>
    </source>
</evidence>
<gene>
    <name evidence="3" type="ORF">EV44_g3086</name>
</gene>
<dbReference type="AlphaFoldDB" id="A0A0B1PCG9"/>
<dbReference type="Proteomes" id="UP000030854">
    <property type="component" value="Unassembled WGS sequence"/>
</dbReference>
<feature type="compositionally biased region" description="Polar residues" evidence="1">
    <location>
        <begin position="555"/>
        <end position="572"/>
    </location>
</feature>
<feature type="region of interest" description="Disordered" evidence="1">
    <location>
        <begin position="555"/>
        <end position="583"/>
    </location>
</feature>
<keyword evidence="4" id="KW-1185">Reference proteome</keyword>
<dbReference type="PANTHER" id="PTHR36102">
    <property type="entry name" value="CHROMOSOME 10, WHOLE GENOME SHOTGUN SEQUENCE"/>
    <property type="match status" value="1"/>
</dbReference>
<feature type="compositionally biased region" description="Polar residues" evidence="1">
    <location>
        <begin position="479"/>
        <end position="495"/>
    </location>
</feature>
<proteinExistence type="predicted"/>
<evidence type="ECO:0000313" key="3">
    <source>
        <dbReference type="EMBL" id="KHJ35060.1"/>
    </source>
</evidence>
<protein>
    <submittedName>
        <fullName evidence="3">Putative ydr124wp-like protein</fullName>
    </submittedName>
</protein>
<evidence type="ECO:0000313" key="4">
    <source>
        <dbReference type="Proteomes" id="UP000030854"/>
    </source>
</evidence>
<feature type="region of interest" description="Disordered" evidence="1">
    <location>
        <begin position="158"/>
        <end position="199"/>
    </location>
</feature>
<organism evidence="3 4">
    <name type="scientific">Uncinula necator</name>
    <name type="common">Grape powdery mildew</name>
    <dbReference type="NCBI Taxonomy" id="52586"/>
    <lineage>
        <taxon>Eukaryota</taxon>
        <taxon>Fungi</taxon>
        <taxon>Dikarya</taxon>
        <taxon>Ascomycota</taxon>
        <taxon>Pezizomycotina</taxon>
        <taxon>Leotiomycetes</taxon>
        <taxon>Erysiphales</taxon>
        <taxon>Erysiphaceae</taxon>
        <taxon>Erysiphe</taxon>
    </lineage>
</organism>
<feature type="domain" description="Subtelomeric hrmA-associated cluster protein AFUB-079030/YDR124W-like helical bundle" evidence="2">
    <location>
        <begin position="210"/>
        <end position="353"/>
    </location>
</feature>
<name>A0A0B1PCG9_UNCNE</name>
<evidence type="ECO:0000256" key="1">
    <source>
        <dbReference type="SAM" id="MobiDB-lite"/>
    </source>
</evidence>
<dbReference type="OMA" id="MQQSSCK"/>
<dbReference type="STRING" id="52586.A0A0B1PCG9"/>
<sequence>MVQNVPLPRDDDCWGRNEKSFDVSQDVVAAESHSTIPNLNRNNVRSQSMSDYQPHIDPNEQQSTAIKSALLNCGHDVAEFILIYTGSDGNPHPTVISSSGLRNYSHRIANEHVCYNFTRSILHSRNDMVLVSPDDPRSISQFDTESRIQSPWDQKLISPSDYRVGTEDSDEDRSPRSRKRARARARVRRLRQGLTEDQPLSSVKSQKLTIGNEADVDRFYYIRFKDMQQSSCKVMGKAFVKLVEPRKQTHHPYTGGNEKAPSWWPPTKGDNAVRHKEPDHLLKPERISLLVHILKMIIEPAERQNPTIRKLGLNVKKLEETTMEVMSNWFNDKEHPENLLKKKYLKEIFRVAKIQERYKRGEIDGATAVSITCGIENYGQDGSDEEEDNSFIPNSEVDSSEALHSIAITGVHSPESILTHPSLQQSDNEIRLPSQGLRQNLQRSSIHTSTYDSQLFRLDPTSFQTPQPRIPNLHDPTRRSYTQSGFGSPQSSLTSPWPATPLINSPPQNSIFFSQPTNSFTYLSSPQQQHHIHSTHHGLEGLHIGNLTSNRSFDTGNTFNCQQPQRTGNLSPPLTYPPQTHPHVPYSYNQGTSMYAHENDIKPEQ</sequence>
<feature type="region of interest" description="Disordered" evidence="1">
    <location>
        <begin position="459"/>
        <end position="495"/>
    </location>
</feature>